<feature type="region of interest" description="Disordered" evidence="1">
    <location>
        <begin position="69"/>
        <end position="123"/>
    </location>
</feature>
<name>A0A6I9QLS5_ELAGV</name>
<dbReference type="InParanoid" id="A0A6I9QLS5"/>
<evidence type="ECO:0000256" key="2">
    <source>
        <dbReference type="SAM" id="Phobius"/>
    </source>
</evidence>
<dbReference type="KEGG" id="egu:105036327"/>
<dbReference type="GeneID" id="105036327"/>
<organism evidence="3 4">
    <name type="scientific">Elaeis guineensis var. tenera</name>
    <name type="common">Oil palm</name>
    <dbReference type="NCBI Taxonomy" id="51953"/>
    <lineage>
        <taxon>Eukaryota</taxon>
        <taxon>Viridiplantae</taxon>
        <taxon>Streptophyta</taxon>
        <taxon>Embryophyta</taxon>
        <taxon>Tracheophyta</taxon>
        <taxon>Spermatophyta</taxon>
        <taxon>Magnoliopsida</taxon>
        <taxon>Liliopsida</taxon>
        <taxon>Arecaceae</taxon>
        <taxon>Arecoideae</taxon>
        <taxon>Cocoseae</taxon>
        <taxon>Elaeidinae</taxon>
        <taxon>Elaeis</taxon>
    </lineage>
</organism>
<proteinExistence type="predicted"/>
<dbReference type="Proteomes" id="UP000504607">
    <property type="component" value="Unplaced"/>
</dbReference>
<keyword evidence="2" id="KW-0812">Transmembrane</keyword>
<dbReference type="PANTHER" id="PTHR34125">
    <property type="entry name" value="OS01G0762900 PROTEIN"/>
    <property type="match status" value="1"/>
</dbReference>
<evidence type="ECO:0000256" key="1">
    <source>
        <dbReference type="SAM" id="MobiDB-lite"/>
    </source>
</evidence>
<evidence type="ECO:0000313" key="4">
    <source>
        <dbReference type="RefSeq" id="XP_010910401.1"/>
    </source>
</evidence>
<keyword evidence="2" id="KW-1133">Transmembrane helix</keyword>
<sequence>MAIQERLLGLAVEFRFHILGAAALAAAVFLLLSVGPSFTTVVSFFWPLLLSTGFLLAAVAVLLRISPPPEATAGERTGEELIHYVAGRPEEAHQEPQAAEEGSEASAGENEGERDEEGHPKSQ</sequence>
<feature type="transmembrane region" description="Helical" evidence="2">
    <location>
        <begin position="44"/>
        <end position="63"/>
    </location>
</feature>
<feature type="transmembrane region" description="Helical" evidence="2">
    <location>
        <begin position="12"/>
        <end position="32"/>
    </location>
</feature>
<protein>
    <submittedName>
        <fullName evidence="4">Uncharacterized protein LOC105036327</fullName>
    </submittedName>
</protein>
<evidence type="ECO:0000313" key="3">
    <source>
        <dbReference type="Proteomes" id="UP000504607"/>
    </source>
</evidence>
<feature type="compositionally biased region" description="Low complexity" evidence="1">
    <location>
        <begin position="95"/>
        <end position="109"/>
    </location>
</feature>
<accession>A0A6I9QLS5</accession>
<dbReference type="OrthoDB" id="649865at2759"/>
<reference evidence="4" key="1">
    <citation type="submission" date="2025-08" db="UniProtKB">
        <authorList>
            <consortium name="RefSeq"/>
        </authorList>
    </citation>
    <scope>IDENTIFICATION</scope>
</reference>
<dbReference type="PANTHER" id="PTHR34125:SF7">
    <property type="entry name" value="TRANSMEMBRANE PROTEIN"/>
    <property type="match status" value="1"/>
</dbReference>
<dbReference type="FunCoup" id="A0A6I9QLS5">
    <property type="interactions" value="779"/>
</dbReference>
<gene>
    <name evidence="4" type="primary">LOC105036327</name>
</gene>
<feature type="compositionally biased region" description="Basic and acidic residues" evidence="1">
    <location>
        <begin position="76"/>
        <end position="94"/>
    </location>
</feature>
<keyword evidence="3" id="KW-1185">Reference proteome</keyword>
<dbReference type="RefSeq" id="XP_010910401.1">
    <property type="nucleotide sequence ID" value="XM_010912099.3"/>
</dbReference>
<keyword evidence="2" id="KW-0472">Membrane</keyword>
<dbReference type="AlphaFoldDB" id="A0A6I9QLS5"/>